<dbReference type="InterPro" id="IPR044156">
    <property type="entry name" value="Galectin-like"/>
</dbReference>
<dbReference type="KEGG" id="dpx:DAPPUDRAFT_103164"/>
<evidence type="ECO:0000313" key="5">
    <source>
        <dbReference type="Proteomes" id="UP000000305"/>
    </source>
</evidence>
<dbReference type="InParanoid" id="E9GIJ5"/>
<dbReference type="eggNOG" id="KOG3587">
    <property type="taxonomic scope" value="Eukaryota"/>
</dbReference>
<accession>E9GIJ5</accession>
<proteinExistence type="predicted"/>
<dbReference type="HOGENOM" id="CLU_037794_3_1_1"/>
<dbReference type="PROSITE" id="PS51304">
    <property type="entry name" value="GALECTIN"/>
    <property type="match status" value="1"/>
</dbReference>
<dbReference type="CDD" id="cd00070">
    <property type="entry name" value="GLECT"/>
    <property type="match status" value="1"/>
</dbReference>
<evidence type="ECO:0000259" key="3">
    <source>
        <dbReference type="PROSITE" id="PS51304"/>
    </source>
</evidence>
<dbReference type="Pfam" id="PF00337">
    <property type="entry name" value="Gal-bind_lectin"/>
    <property type="match status" value="1"/>
</dbReference>
<dbReference type="FunFam" id="2.60.120.200:FF:000213">
    <property type="entry name" value="Galectin"/>
    <property type="match status" value="1"/>
</dbReference>
<name>E9GIJ5_DAPPU</name>
<dbReference type="InterPro" id="IPR001079">
    <property type="entry name" value="Galectin_CRD"/>
</dbReference>
<dbReference type="AlphaFoldDB" id="E9GIJ5"/>
<dbReference type="Proteomes" id="UP000000305">
    <property type="component" value="Unassembled WGS sequence"/>
</dbReference>
<dbReference type="SMART" id="SM00908">
    <property type="entry name" value="Gal-bind_lectin"/>
    <property type="match status" value="1"/>
</dbReference>
<dbReference type="Gene3D" id="2.60.120.200">
    <property type="match status" value="1"/>
</dbReference>
<feature type="domain" description="Galectin" evidence="3">
    <location>
        <begin position="47"/>
        <end position="180"/>
    </location>
</feature>
<reference evidence="4 5" key="1">
    <citation type="journal article" date="2011" name="Science">
        <title>The ecoresponsive genome of Daphnia pulex.</title>
        <authorList>
            <person name="Colbourne J.K."/>
            <person name="Pfrender M.E."/>
            <person name="Gilbert D."/>
            <person name="Thomas W.K."/>
            <person name="Tucker A."/>
            <person name="Oakley T.H."/>
            <person name="Tokishita S."/>
            <person name="Aerts A."/>
            <person name="Arnold G.J."/>
            <person name="Basu M.K."/>
            <person name="Bauer D.J."/>
            <person name="Caceres C.E."/>
            <person name="Carmel L."/>
            <person name="Casola C."/>
            <person name="Choi J.H."/>
            <person name="Detter J.C."/>
            <person name="Dong Q."/>
            <person name="Dusheyko S."/>
            <person name="Eads B.D."/>
            <person name="Frohlich T."/>
            <person name="Geiler-Samerotte K.A."/>
            <person name="Gerlach D."/>
            <person name="Hatcher P."/>
            <person name="Jogdeo S."/>
            <person name="Krijgsveld J."/>
            <person name="Kriventseva E.V."/>
            <person name="Kultz D."/>
            <person name="Laforsch C."/>
            <person name="Lindquist E."/>
            <person name="Lopez J."/>
            <person name="Manak J.R."/>
            <person name="Muller J."/>
            <person name="Pangilinan J."/>
            <person name="Patwardhan R.P."/>
            <person name="Pitluck S."/>
            <person name="Pritham E.J."/>
            <person name="Rechtsteiner A."/>
            <person name="Rho M."/>
            <person name="Rogozin I.B."/>
            <person name="Sakarya O."/>
            <person name="Salamov A."/>
            <person name="Schaack S."/>
            <person name="Shapiro H."/>
            <person name="Shiga Y."/>
            <person name="Skalitzky C."/>
            <person name="Smith Z."/>
            <person name="Souvorov A."/>
            <person name="Sung W."/>
            <person name="Tang Z."/>
            <person name="Tsuchiya D."/>
            <person name="Tu H."/>
            <person name="Vos H."/>
            <person name="Wang M."/>
            <person name="Wolf Y.I."/>
            <person name="Yamagata H."/>
            <person name="Yamada T."/>
            <person name="Ye Y."/>
            <person name="Shaw J.R."/>
            <person name="Andrews J."/>
            <person name="Crease T.J."/>
            <person name="Tang H."/>
            <person name="Lucas S.M."/>
            <person name="Robertson H.M."/>
            <person name="Bork P."/>
            <person name="Koonin E.V."/>
            <person name="Zdobnov E.M."/>
            <person name="Grigoriev I.V."/>
            <person name="Lynch M."/>
            <person name="Boore J.L."/>
        </authorList>
    </citation>
    <scope>NUCLEOTIDE SEQUENCE [LARGE SCALE GENOMIC DNA]</scope>
</reference>
<dbReference type="PANTHER" id="PTHR11346">
    <property type="entry name" value="GALECTIN"/>
    <property type="match status" value="1"/>
</dbReference>
<dbReference type="InterPro" id="IPR013320">
    <property type="entry name" value="ConA-like_dom_sf"/>
</dbReference>
<dbReference type="PANTHER" id="PTHR11346:SF147">
    <property type="entry name" value="GALECTIN"/>
    <property type="match status" value="1"/>
</dbReference>
<dbReference type="OMA" id="HEANFIY"/>
<keyword evidence="5" id="KW-1185">Reference proteome</keyword>
<dbReference type="EMBL" id="GL732546">
    <property type="protein sequence ID" value="EFX80745.1"/>
    <property type="molecule type" value="Genomic_DNA"/>
</dbReference>
<dbReference type="PhylomeDB" id="E9GIJ5"/>
<keyword evidence="1 2" id="KW-0430">Lectin</keyword>
<organism evidence="4 5">
    <name type="scientific">Daphnia pulex</name>
    <name type="common">Water flea</name>
    <dbReference type="NCBI Taxonomy" id="6669"/>
    <lineage>
        <taxon>Eukaryota</taxon>
        <taxon>Metazoa</taxon>
        <taxon>Ecdysozoa</taxon>
        <taxon>Arthropoda</taxon>
        <taxon>Crustacea</taxon>
        <taxon>Branchiopoda</taxon>
        <taxon>Diplostraca</taxon>
        <taxon>Cladocera</taxon>
        <taxon>Anomopoda</taxon>
        <taxon>Daphniidae</taxon>
        <taxon>Daphnia</taxon>
    </lineage>
</organism>
<gene>
    <name evidence="4" type="ORF">DAPPUDRAFT_103164</name>
</gene>
<dbReference type="OrthoDB" id="6485570at2759"/>
<evidence type="ECO:0000256" key="1">
    <source>
        <dbReference type="ARBA" id="ARBA00022734"/>
    </source>
</evidence>
<protein>
    <recommendedName>
        <fullName evidence="2">Galectin</fullName>
    </recommendedName>
</protein>
<dbReference type="GO" id="GO:0030246">
    <property type="term" value="F:carbohydrate binding"/>
    <property type="evidence" value="ECO:0000318"/>
    <property type="project" value="GO_Central"/>
</dbReference>
<evidence type="ECO:0000256" key="2">
    <source>
        <dbReference type="RuleBase" id="RU102079"/>
    </source>
</evidence>
<dbReference type="SUPFAM" id="SSF49899">
    <property type="entry name" value="Concanavalin A-like lectins/glucanases"/>
    <property type="match status" value="1"/>
</dbReference>
<dbReference type="SMART" id="SM00276">
    <property type="entry name" value="GLECT"/>
    <property type="match status" value="1"/>
</dbReference>
<evidence type="ECO:0000313" key="4">
    <source>
        <dbReference type="EMBL" id="EFX80745.1"/>
    </source>
</evidence>
<sequence length="181" mass="20774">MVQKLRFQTILSHFQSVVEASVYTLFRSSLLRMGRTVSLKHPDVPVAHQIDGGKLEVGDKVELKGEPLEHAERFMVNFVDKSTHHCVFHLDFRFNEGDAYHKAVVRNSNHPHGHWGAEERSDNPLQRGKSFKIQIKVLADRFSVEVDDDHHFDFNHRVSLGDADLIEIQGDVKIKSVKIKE</sequence>